<sequence>METNQLPKINMDTSETGCCPRFNPQGWDQETFSFDNKLFVKAKTRSFFHLPLNIKPVFIKTMKNIDDAQARLKDSYLILSYDPSAWTGEHYFAVEKDVPGEEMVRLSGHYITKVFEGPFQDARKWVKEMQQYVKNKDRELKKLYFFYTTCPKCLKHYGKNYTVAFAEV</sequence>
<protein>
    <submittedName>
        <fullName evidence="1">Uncharacterized protein</fullName>
    </submittedName>
</protein>
<accession>A0A2H0NEE4</accession>
<dbReference type="InterPro" id="IPR046766">
    <property type="entry name" value="Bact_hydrolase"/>
</dbReference>
<name>A0A2H0NEE4_9BACT</name>
<comment type="caution">
    <text evidence="1">The sequence shown here is derived from an EMBL/GenBank/DDBJ whole genome shotgun (WGS) entry which is preliminary data.</text>
</comment>
<proteinExistence type="predicted"/>
<organism evidence="1 2">
    <name type="scientific">Candidatus Komeilibacteria bacterium CG11_big_fil_rev_8_21_14_0_20_36_20</name>
    <dbReference type="NCBI Taxonomy" id="1974477"/>
    <lineage>
        <taxon>Bacteria</taxon>
        <taxon>Candidatus Komeiliibacteriota</taxon>
    </lineage>
</organism>
<evidence type="ECO:0000313" key="2">
    <source>
        <dbReference type="Proteomes" id="UP000230564"/>
    </source>
</evidence>
<dbReference type="AlphaFoldDB" id="A0A2H0NEE4"/>
<dbReference type="Proteomes" id="UP000230564">
    <property type="component" value="Unassembled WGS sequence"/>
</dbReference>
<dbReference type="Pfam" id="PF20603">
    <property type="entry name" value="Bact_hydrolase"/>
    <property type="match status" value="1"/>
</dbReference>
<gene>
    <name evidence="1" type="ORF">COV55_00340</name>
</gene>
<evidence type="ECO:0000313" key="1">
    <source>
        <dbReference type="EMBL" id="PIR07262.1"/>
    </source>
</evidence>
<reference evidence="1 2" key="1">
    <citation type="submission" date="2017-09" db="EMBL/GenBank/DDBJ databases">
        <title>Depth-based differentiation of microbial function through sediment-hosted aquifers and enrichment of novel symbionts in the deep terrestrial subsurface.</title>
        <authorList>
            <person name="Probst A.J."/>
            <person name="Ladd B."/>
            <person name="Jarett J.K."/>
            <person name="Geller-Mcgrath D.E."/>
            <person name="Sieber C.M."/>
            <person name="Emerson J.B."/>
            <person name="Anantharaman K."/>
            <person name="Thomas B.C."/>
            <person name="Malmstrom R."/>
            <person name="Stieglmeier M."/>
            <person name="Klingl A."/>
            <person name="Woyke T."/>
            <person name="Ryan C.M."/>
            <person name="Banfield J.F."/>
        </authorList>
    </citation>
    <scope>NUCLEOTIDE SEQUENCE [LARGE SCALE GENOMIC DNA]</scope>
    <source>
        <strain evidence="1">CG11_big_fil_rev_8_21_14_0_20_36_20</strain>
    </source>
</reference>
<dbReference type="EMBL" id="PCWQ01000005">
    <property type="protein sequence ID" value="PIR07262.1"/>
    <property type="molecule type" value="Genomic_DNA"/>
</dbReference>